<dbReference type="AlphaFoldDB" id="A0A7L6B9F9"/>
<dbReference type="SUPFAM" id="SSF51004">
    <property type="entry name" value="C-terminal (heme d1) domain of cytochrome cd1-nitrite reductase"/>
    <property type="match status" value="1"/>
</dbReference>
<keyword evidence="3" id="KW-1185">Reference proteome</keyword>
<dbReference type="KEGG" id="mfeu:H1D33_07110"/>
<accession>A0A7L6B9F9</accession>
<feature type="chain" id="PRO_5038468067" description="WD40 repeat protein" evidence="1">
    <location>
        <begin position="29"/>
        <end position="337"/>
    </location>
</feature>
<evidence type="ECO:0000313" key="3">
    <source>
        <dbReference type="Proteomes" id="UP000510844"/>
    </source>
</evidence>
<dbReference type="Proteomes" id="UP000510844">
    <property type="component" value="Chromosome"/>
</dbReference>
<protein>
    <recommendedName>
        <fullName evidence="4">WD40 repeat protein</fullName>
    </recommendedName>
</protein>
<feature type="signal peptide" evidence="1">
    <location>
        <begin position="1"/>
        <end position="28"/>
    </location>
</feature>
<evidence type="ECO:0000313" key="2">
    <source>
        <dbReference type="EMBL" id="QLQ38604.1"/>
    </source>
</evidence>
<keyword evidence="1" id="KW-0732">Signal</keyword>
<name>A0A7L6B9F9_9ACTN</name>
<organism evidence="2 3">
    <name type="scientific">Micromonospora robiginosa</name>
    <dbReference type="NCBI Taxonomy" id="2749844"/>
    <lineage>
        <taxon>Bacteria</taxon>
        <taxon>Bacillati</taxon>
        <taxon>Actinomycetota</taxon>
        <taxon>Actinomycetes</taxon>
        <taxon>Micromonosporales</taxon>
        <taxon>Micromonosporaceae</taxon>
        <taxon>Micromonospora</taxon>
    </lineage>
</organism>
<reference evidence="3" key="1">
    <citation type="submission" date="2020-07" db="EMBL/GenBank/DDBJ databases">
        <title>A new Micromonospora strain with potent antibiotic activity isolated from the microbiome of a mid-Atlantic deep-sea sponge.</title>
        <authorList>
            <person name="Back C.R."/>
            <person name="Stennett H.L."/>
            <person name="Williams S.E."/>
            <person name="Wang L."/>
            <person name="Ojeda Gomez J."/>
            <person name="Abdulle O.M."/>
            <person name="Duffy T."/>
            <person name="Hendry K.R."/>
            <person name="Powell D."/>
            <person name="Stach J.E."/>
            <person name="Essex-Lopresti A.E."/>
            <person name="Willis C.L."/>
            <person name="Curnow P."/>
            <person name="Race P.R."/>
        </authorList>
    </citation>
    <scope>NUCLEOTIDE SEQUENCE [LARGE SCALE GENOMIC DNA]</scope>
    <source>
        <strain evidence="3">28ISP2-46</strain>
    </source>
</reference>
<proteinExistence type="predicted"/>
<sequence length="337" mass="35052">MNVLTTARGLRTAVTLAATALLVAGVGACGEGGTTPAPASPQSSGTTAVVTPAAAPATRAGSSAALPGTRYYLAFGEQAAEVHVVRGDSDRVSTTVPYGGGECVRNTITISPYGERLAWVEGKAGAEAGTLVTALVDGTGRATIAKRAPYSGRIVCLGDQPLVWNTNDRLLVQQEGHSALLDLATRRPAAGDAGNETLKWWTPDGRNWAAVSEGRPYATNNGRTTFYRFTPPKAEAARHDGWRVRSVSPDGRYVAVGWLNTDTSRNDGSFAVVDTTTGRTVDLPGDGAVRSILFATDGAVLVRRDGGITVLDRTFRAVGTVTEPTGLRGAALLAYVP</sequence>
<evidence type="ECO:0000256" key="1">
    <source>
        <dbReference type="SAM" id="SignalP"/>
    </source>
</evidence>
<dbReference type="EMBL" id="CP059322">
    <property type="protein sequence ID" value="QLQ38604.1"/>
    <property type="molecule type" value="Genomic_DNA"/>
</dbReference>
<dbReference type="InterPro" id="IPR011048">
    <property type="entry name" value="Haem_d1_sf"/>
</dbReference>
<evidence type="ECO:0008006" key="4">
    <source>
        <dbReference type="Google" id="ProtNLM"/>
    </source>
</evidence>
<dbReference type="RefSeq" id="WP_181571027.1">
    <property type="nucleotide sequence ID" value="NZ_CP059322.2"/>
</dbReference>
<reference evidence="2 3" key="2">
    <citation type="journal article" date="2021" name="Mar. Drugs">
        <title>A New Micromonospora Strain with Antibiotic Activity Isolated from the Microbiome of a Mid-Atlantic Deep-Sea Sponge.</title>
        <authorList>
            <person name="Back C.R."/>
            <person name="Stennett H.L."/>
            <person name="Williams S.E."/>
            <person name="Wang L."/>
            <person name="Ojeda Gomez J."/>
            <person name="Abdulle O.M."/>
            <person name="Duffy T."/>
            <person name="Neal C."/>
            <person name="Mantell J."/>
            <person name="Jepson M.A."/>
            <person name="Hendry K.R."/>
            <person name="Powell D."/>
            <person name="Stach J.E.M."/>
            <person name="Essex-Lopresti A.E."/>
            <person name="Willis C.L."/>
            <person name="Curnow P."/>
            <person name="Race P.R."/>
        </authorList>
    </citation>
    <scope>NUCLEOTIDE SEQUENCE [LARGE SCALE GENOMIC DNA]</scope>
    <source>
        <strain evidence="2 3">28ISP2-46</strain>
    </source>
</reference>
<gene>
    <name evidence="2" type="ORF">H1D33_07110</name>
</gene>